<dbReference type="OrthoDB" id="485308at2"/>
<protein>
    <submittedName>
        <fullName evidence="1">Uncharacterized protein</fullName>
    </submittedName>
</protein>
<organism evidence="1 2">
    <name type="scientific">Dulcicalothrix desertica PCC 7102</name>
    <dbReference type="NCBI Taxonomy" id="232991"/>
    <lineage>
        <taxon>Bacteria</taxon>
        <taxon>Bacillati</taxon>
        <taxon>Cyanobacteriota</taxon>
        <taxon>Cyanophyceae</taxon>
        <taxon>Nostocales</taxon>
        <taxon>Calotrichaceae</taxon>
        <taxon>Dulcicalothrix</taxon>
    </lineage>
</organism>
<dbReference type="Proteomes" id="UP000271624">
    <property type="component" value="Unassembled WGS sequence"/>
</dbReference>
<reference evidence="1" key="1">
    <citation type="submission" date="2018-12" db="EMBL/GenBank/DDBJ databases">
        <authorList>
            <person name="Will S."/>
            <person name="Neumann-Schaal M."/>
            <person name="Henke P."/>
        </authorList>
    </citation>
    <scope>NUCLEOTIDE SEQUENCE</scope>
    <source>
        <strain evidence="1">PCC 7102</strain>
    </source>
</reference>
<name>A0A433VM95_9CYAN</name>
<accession>A0A433VM95</accession>
<evidence type="ECO:0000313" key="1">
    <source>
        <dbReference type="EMBL" id="RUT07197.1"/>
    </source>
</evidence>
<dbReference type="RefSeq" id="WP_127081031.1">
    <property type="nucleotide sequence ID" value="NZ_RSCL01000005.1"/>
</dbReference>
<reference evidence="1" key="2">
    <citation type="journal article" date="2019" name="Genome Biol. Evol.">
        <title>Day and night: Metabolic profiles and evolutionary relationships of six axenic non-marine cyanobacteria.</title>
        <authorList>
            <person name="Will S.E."/>
            <person name="Henke P."/>
            <person name="Boedeker C."/>
            <person name="Huang S."/>
            <person name="Brinkmann H."/>
            <person name="Rohde M."/>
            <person name="Jarek M."/>
            <person name="Friedl T."/>
            <person name="Seufert S."/>
            <person name="Schumacher M."/>
            <person name="Overmann J."/>
            <person name="Neumann-Schaal M."/>
            <person name="Petersen J."/>
        </authorList>
    </citation>
    <scope>NUCLEOTIDE SEQUENCE [LARGE SCALE GENOMIC DNA]</scope>
    <source>
        <strain evidence="1">PCC 7102</strain>
    </source>
</reference>
<keyword evidence="2" id="KW-1185">Reference proteome</keyword>
<gene>
    <name evidence="1" type="ORF">DSM106972_024580</name>
</gene>
<comment type="caution">
    <text evidence="1">The sequence shown here is derived from an EMBL/GenBank/DDBJ whole genome shotgun (WGS) entry which is preliminary data.</text>
</comment>
<dbReference type="AlphaFoldDB" id="A0A433VM95"/>
<proteinExistence type="predicted"/>
<sequence length="140" mass="15561">MSKLELHPYLSRLSNEALKEFTEWCVLEQAAEAGFELITDNSKLVGLEAPYYIEELVDQFIQATRNTIEGGMAALAAGTQADSHGLQGIPIVVDFISLYIKYLVPKGPKNLLTVDEKLAQAEQQQFDKLGEIAKKYNISL</sequence>
<evidence type="ECO:0000313" key="2">
    <source>
        <dbReference type="Proteomes" id="UP000271624"/>
    </source>
</evidence>
<dbReference type="EMBL" id="RSCL01000005">
    <property type="protein sequence ID" value="RUT07197.1"/>
    <property type="molecule type" value="Genomic_DNA"/>
</dbReference>